<protein>
    <recommendedName>
        <fullName evidence="5">AA1-like domain-containing protein</fullName>
    </recommendedName>
</protein>
<proteinExistence type="predicted"/>
<reference evidence="3 4" key="1">
    <citation type="submission" date="2017-03" db="EMBL/GenBank/DDBJ databases">
        <title>Genomes of endolithic fungi from Antarctica.</title>
        <authorList>
            <person name="Coleine C."/>
            <person name="Masonjones S."/>
            <person name="Stajich J.E."/>
        </authorList>
    </citation>
    <scope>NUCLEOTIDE SEQUENCE [LARGE SCALE GENOMIC DNA]</scope>
    <source>
        <strain evidence="3 4">CCFEE 5311</strain>
    </source>
</reference>
<dbReference type="OrthoDB" id="3911545at2759"/>
<evidence type="ECO:0008006" key="5">
    <source>
        <dbReference type="Google" id="ProtNLM"/>
    </source>
</evidence>
<dbReference type="AlphaFoldDB" id="A0A4V5N7C9"/>
<name>A0A4V5N7C9_9PEZI</name>
<feature type="compositionally biased region" description="Low complexity" evidence="1">
    <location>
        <begin position="57"/>
        <end position="75"/>
    </location>
</feature>
<comment type="caution">
    <text evidence="3">The sequence shown here is derived from an EMBL/GenBank/DDBJ whole genome shotgun (WGS) entry which is preliminary data.</text>
</comment>
<dbReference type="EMBL" id="NAJP01000061">
    <property type="protein sequence ID" value="TKA36319.1"/>
    <property type="molecule type" value="Genomic_DNA"/>
</dbReference>
<feature type="signal peptide" evidence="2">
    <location>
        <begin position="1"/>
        <end position="18"/>
    </location>
</feature>
<feature type="chain" id="PRO_5020334087" description="AA1-like domain-containing protein" evidence="2">
    <location>
        <begin position="19"/>
        <end position="191"/>
    </location>
</feature>
<keyword evidence="2" id="KW-0732">Signal</keyword>
<organism evidence="3 4">
    <name type="scientific">Friedmanniomyces endolithicus</name>
    <dbReference type="NCBI Taxonomy" id="329885"/>
    <lineage>
        <taxon>Eukaryota</taxon>
        <taxon>Fungi</taxon>
        <taxon>Dikarya</taxon>
        <taxon>Ascomycota</taxon>
        <taxon>Pezizomycotina</taxon>
        <taxon>Dothideomycetes</taxon>
        <taxon>Dothideomycetidae</taxon>
        <taxon>Mycosphaerellales</taxon>
        <taxon>Teratosphaeriaceae</taxon>
        <taxon>Friedmanniomyces</taxon>
    </lineage>
</organism>
<evidence type="ECO:0000313" key="4">
    <source>
        <dbReference type="Proteomes" id="UP000310066"/>
    </source>
</evidence>
<sequence>MLILLTTALLALSTSTSALPTSPSSPLQSKTKRCTPLLENTPWTISHLVAFQAAVQNSTSTPPSPSNTSSSTNPTPGSSYITFHFCDTNPGLELETTCTRLITPGNPSSGPPASVIDPGTYYPCDSNEVRFIYSGARLTLERSFVDNCLGAPPYNSAIVGGSAGTTLVNATSAAGNTCSQESLVVNITEEW</sequence>
<evidence type="ECO:0000256" key="2">
    <source>
        <dbReference type="SAM" id="SignalP"/>
    </source>
</evidence>
<gene>
    <name evidence="3" type="ORF">B0A54_13253</name>
</gene>
<accession>A0A4V5N7C9</accession>
<dbReference type="Proteomes" id="UP000310066">
    <property type="component" value="Unassembled WGS sequence"/>
</dbReference>
<evidence type="ECO:0000313" key="3">
    <source>
        <dbReference type="EMBL" id="TKA36319.1"/>
    </source>
</evidence>
<evidence type="ECO:0000256" key="1">
    <source>
        <dbReference type="SAM" id="MobiDB-lite"/>
    </source>
</evidence>
<feature type="region of interest" description="Disordered" evidence="1">
    <location>
        <begin position="56"/>
        <end position="75"/>
    </location>
</feature>